<organism evidence="3">
    <name type="scientific">freshwater metagenome</name>
    <dbReference type="NCBI Taxonomy" id="449393"/>
    <lineage>
        <taxon>unclassified sequences</taxon>
        <taxon>metagenomes</taxon>
        <taxon>ecological metagenomes</taxon>
    </lineage>
</organism>
<protein>
    <submittedName>
        <fullName evidence="3">Unannotated protein</fullName>
    </submittedName>
</protein>
<accession>A0A6J6YRE4</accession>
<dbReference type="EMBL" id="CAFBRZ010000067">
    <property type="protein sequence ID" value="CAB5157609.1"/>
    <property type="molecule type" value="Genomic_DNA"/>
</dbReference>
<dbReference type="AlphaFoldDB" id="A0A6J6YRE4"/>
<keyword evidence="2" id="KW-1133">Transmembrane helix</keyword>
<feature type="transmembrane region" description="Helical" evidence="2">
    <location>
        <begin position="59"/>
        <end position="77"/>
    </location>
</feature>
<evidence type="ECO:0000313" key="5">
    <source>
        <dbReference type="EMBL" id="CAB5157609.1"/>
    </source>
</evidence>
<keyword evidence="2" id="KW-0472">Membrane</keyword>
<gene>
    <name evidence="3" type="ORF">UFOPK3077_01188</name>
    <name evidence="4" type="ORF">UFOPK3903_00030</name>
    <name evidence="5" type="ORF">UFOPK4444_01077</name>
</gene>
<evidence type="ECO:0000256" key="2">
    <source>
        <dbReference type="SAM" id="Phobius"/>
    </source>
</evidence>
<evidence type="ECO:0000313" key="4">
    <source>
        <dbReference type="EMBL" id="CAB4967937.1"/>
    </source>
</evidence>
<evidence type="ECO:0000256" key="1">
    <source>
        <dbReference type="SAM" id="MobiDB-lite"/>
    </source>
</evidence>
<name>A0A6J6YRE4_9ZZZZ</name>
<dbReference type="EMBL" id="CAFBOD010000001">
    <property type="protein sequence ID" value="CAB4967937.1"/>
    <property type="molecule type" value="Genomic_DNA"/>
</dbReference>
<proteinExistence type="predicted"/>
<feature type="transmembrane region" description="Helical" evidence="2">
    <location>
        <begin position="29"/>
        <end position="47"/>
    </location>
</feature>
<evidence type="ECO:0000313" key="3">
    <source>
        <dbReference type="EMBL" id="CAB4810804.1"/>
    </source>
</evidence>
<feature type="region of interest" description="Disordered" evidence="1">
    <location>
        <begin position="1"/>
        <end position="21"/>
    </location>
</feature>
<sequence length="105" mass="12449">MTDKPEFQAPEWVNNDSATPPVTHKQKRILNFSLFIVVPFCLWAGWFEYHRAQSGNWRAWVYTFEWPFFAGVSFYLWRRLSRGDIPQIPRPDLEKLAAESDGKEQ</sequence>
<keyword evidence="2" id="KW-0812">Transmembrane</keyword>
<dbReference type="EMBL" id="CAFAAS010000015">
    <property type="protein sequence ID" value="CAB4810804.1"/>
    <property type="molecule type" value="Genomic_DNA"/>
</dbReference>
<reference evidence="3" key="1">
    <citation type="submission" date="2020-05" db="EMBL/GenBank/DDBJ databases">
        <authorList>
            <person name="Chiriac C."/>
            <person name="Salcher M."/>
            <person name="Ghai R."/>
            <person name="Kavagutti S V."/>
        </authorList>
    </citation>
    <scope>NUCLEOTIDE SEQUENCE</scope>
</reference>